<keyword evidence="6" id="KW-0808">Transferase</keyword>
<dbReference type="InterPro" id="IPR003594">
    <property type="entry name" value="HATPase_dom"/>
</dbReference>
<dbReference type="SUPFAM" id="SSF103190">
    <property type="entry name" value="Sensory domain-like"/>
    <property type="match status" value="1"/>
</dbReference>
<evidence type="ECO:0000259" key="15">
    <source>
        <dbReference type="PROSITE" id="PS50109"/>
    </source>
</evidence>
<protein>
    <recommendedName>
        <fullName evidence="3">histidine kinase</fullName>
        <ecNumber evidence="3">2.7.13.3</ecNumber>
    </recommendedName>
</protein>
<evidence type="ECO:0000313" key="17">
    <source>
        <dbReference type="Proteomes" id="UP000075430"/>
    </source>
</evidence>
<keyword evidence="5" id="KW-0597">Phosphoprotein</keyword>
<dbReference type="STRING" id="1793963.AXI58_06965"/>
<dbReference type="Gene3D" id="1.10.287.130">
    <property type="match status" value="1"/>
</dbReference>
<dbReference type="InterPro" id="IPR029151">
    <property type="entry name" value="Sensor-like_sf"/>
</dbReference>
<evidence type="ECO:0000256" key="7">
    <source>
        <dbReference type="ARBA" id="ARBA00022692"/>
    </source>
</evidence>
<reference evidence="17" key="1">
    <citation type="submission" date="2016-02" db="EMBL/GenBank/DDBJ databases">
        <authorList>
            <person name="Dunlap C."/>
        </authorList>
    </citation>
    <scope>NUCLEOTIDE SEQUENCE [LARGE SCALE GENOMIC DNA]</scope>
    <source>
        <strain evidence="17">NRRL B-41092</strain>
    </source>
</reference>
<dbReference type="InterPro" id="IPR004358">
    <property type="entry name" value="Sig_transdc_His_kin-like_C"/>
</dbReference>
<keyword evidence="12" id="KW-0902">Two-component regulatory system</keyword>
<feature type="domain" description="Histidine kinase" evidence="15">
    <location>
        <begin position="418"/>
        <end position="528"/>
    </location>
</feature>
<dbReference type="GO" id="GO:0000155">
    <property type="term" value="F:phosphorelay sensor kinase activity"/>
    <property type="evidence" value="ECO:0007669"/>
    <property type="project" value="InterPro"/>
</dbReference>
<evidence type="ECO:0000256" key="6">
    <source>
        <dbReference type="ARBA" id="ARBA00022679"/>
    </source>
</evidence>
<evidence type="ECO:0000256" key="11">
    <source>
        <dbReference type="ARBA" id="ARBA00022989"/>
    </source>
</evidence>
<evidence type="ECO:0000256" key="9">
    <source>
        <dbReference type="ARBA" id="ARBA00022777"/>
    </source>
</evidence>
<dbReference type="Gene3D" id="3.30.450.20">
    <property type="entry name" value="PAS domain"/>
    <property type="match status" value="2"/>
</dbReference>
<keyword evidence="11 14" id="KW-1133">Transmembrane helix</keyword>
<keyword evidence="8" id="KW-0547">Nucleotide-binding</keyword>
<dbReference type="AlphaFoldDB" id="A0A150FBW7"/>
<dbReference type="PANTHER" id="PTHR43547">
    <property type="entry name" value="TWO-COMPONENT HISTIDINE KINASE"/>
    <property type="match status" value="1"/>
</dbReference>
<dbReference type="RefSeq" id="WP_061520114.1">
    <property type="nucleotide sequence ID" value="NZ_JANBMN010000023.1"/>
</dbReference>
<evidence type="ECO:0000256" key="4">
    <source>
        <dbReference type="ARBA" id="ARBA00022475"/>
    </source>
</evidence>
<keyword evidence="7 14" id="KW-0812">Transmembrane</keyword>
<dbReference type="SUPFAM" id="SSF55785">
    <property type="entry name" value="PYP-like sensor domain (PAS domain)"/>
    <property type="match status" value="1"/>
</dbReference>
<evidence type="ECO:0000256" key="13">
    <source>
        <dbReference type="ARBA" id="ARBA00023136"/>
    </source>
</evidence>
<evidence type="ECO:0000313" key="16">
    <source>
        <dbReference type="EMBL" id="KXZ22939.1"/>
    </source>
</evidence>
<keyword evidence="4" id="KW-1003">Cell membrane</keyword>
<dbReference type="SUPFAM" id="SSF55874">
    <property type="entry name" value="ATPase domain of HSP90 chaperone/DNA topoisomerase II/histidine kinase"/>
    <property type="match status" value="1"/>
</dbReference>
<dbReference type="PROSITE" id="PS50109">
    <property type="entry name" value="HIS_KIN"/>
    <property type="match status" value="1"/>
</dbReference>
<keyword evidence="17" id="KW-1185">Reference proteome</keyword>
<dbReference type="InterPro" id="IPR035965">
    <property type="entry name" value="PAS-like_dom_sf"/>
</dbReference>
<gene>
    <name evidence="16" type="ORF">AXI58_06965</name>
</gene>
<dbReference type="Pfam" id="PF14689">
    <property type="entry name" value="SPOB_a"/>
    <property type="match status" value="1"/>
</dbReference>
<evidence type="ECO:0000256" key="14">
    <source>
        <dbReference type="SAM" id="Phobius"/>
    </source>
</evidence>
<dbReference type="OrthoDB" id="9792686at2"/>
<evidence type="ECO:0000256" key="10">
    <source>
        <dbReference type="ARBA" id="ARBA00022840"/>
    </source>
</evidence>
<name>A0A150FBW7_9BACI</name>
<dbReference type="InterPro" id="IPR005467">
    <property type="entry name" value="His_kinase_dom"/>
</dbReference>
<sequence length="540" mass="60438">MTKKKLTIRWKITILSYIVVIFTFLIVGIVLIGNIQHTEERELKKRLMNTARTVSEMTDVKRALEQKKQRADVRHAVEEIRIINEADYIVVMDMDHIRYSHPVSTMIGKPSRGEDEEAAFAEHIYFSEAKGEIGTAVRAFYPVKDRELNQIGVVLAGKTLPGFGDILLHLKHEILFIVLLALGFGLAGSFLLARHIKKQMFWLEPHEIVRMYEERTATFHSMNEGVIAIDNQHIITIFNEKAKQIFNVKQDTAGKLIWDVLNDSRLPEIVERNKAVYNEEIQVSGKVIMSSRIPIVMKKKVIGAVAIFQDRTEAAKMAEELTGVKNFVDALRVQNHEHMNKLHTIAGLIQLGKSEKALQLAFKASSEQESVTGFLHQAIQNDAAAGLLLSKIRRGKELGISVRIDENSSLTAFPEHVDQHDIVVLLGNLIENAFGAFETADTEDKRIDISIEQNDEVLAILIEDNGSGISDQHIPRLYEKGFTVNKTGGTGYGLYLVKQIVDKGMGVIEVDSQQGQGSAFSILFPMKGAETAYGHQGAAY</sequence>
<dbReference type="SMART" id="SM00387">
    <property type="entry name" value="HATPase_c"/>
    <property type="match status" value="1"/>
</dbReference>
<dbReference type="InterPro" id="IPR036890">
    <property type="entry name" value="HATPase_C_sf"/>
</dbReference>
<dbReference type="GO" id="GO:0005524">
    <property type="term" value="F:ATP binding"/>
    <property type="evidence" value="ECO:0007669"/>
    <property type="project" value="UniProtKB-KW"/>
</dbReference>
<keyword evidence="10" id="KW-0067">ATP-binding</keyword>
<keyword evidence="9 16" id="KW-0418">Kinase</keyword>
<evidence type="ECO:0000256" key="8">
    <source>
        <dbReference type="ARBA" id="ARBA00022741"/>
    </source>
</evidence>
<dbReference type="Pfam" id="PF02518">
    <property type="entry name" value="HATPase_c"/>
    <property type="match status" value="1"/>
</dbReference>
<accession>A0A150FBW7</accession>
<evidence type="ECO:0000256" key="2">
    <source>
        <dbReference type="ARBA" id="ARBA00004651"/>
    </source>
</evidence>
<dbReference type="InterPro" id="IPR039506">
    <property type="entry name" value="SPOB_a"/>
</dbReference>
<keyword evidence="13 14" id="KW-0472">Membrane</keyword>
<comment type="catalytic activity">
    <reaction evidence="1">
        <text>ATP + protein L-histidine = ADP + protein N-phospho-L-histidine.</text>
        <dbReference type="EC" id="2.7.13.3"/>
    </reaction>
</comment>
<comment type="subcellular location">
    <subcellularLocation>
        <location evidence="2">Cell membrane</location>
        <topology evidence="2">Multi-pass membrane protein</topology>
    </subcellularLocation>
</comment>
<evidence type="ECO:0000256" key="3">
    <source>
        <dbReference type="ARBA" id="ARBA00012438"/>
    </source>
</evidence>
<evidence type="ECO:0000256" key="1">
    <source>
        <dbReference type="ARBA" id="ARBA00000085"/>
    </source>
</evidence>
<dbReference type="EC" id="2.7.13.3" evidence="3"/>
<dbReference type="PANTHER" id="PTHR43547:SF10">
    <property type="entry name" value="SENSOR HISTIDINE KINASE DCUS"/>
    <property type="match status" value="1"/>
</dbReference>
<dbReference type="Proteomes" id="UP000075430">
    <property type="component" value="Unassembled WGS sequence"/>
</dbReference>
<dbReference type="EMBL" id="LSBA01000003">
    <property type="protein sequence ID" value="KXZ22939.1"/>
    <property type="molecule type" value="Genomic_DNA"/>
</dbReference>
<dbReference type="CDD" id="cd00130">
    <property type="entry name" value="PAS"/>
    <property type="match status" value="1"/>
</dbReference>
<dbReference type="GO" id="GO:0005886">
    <property type="term" value="C:plasma membrane"/>
    <property type="evidence" value="ECO:0007669"/>
    <property type="project" value="UniProtKB-SubCell"/>
</dbReference>
<dbReference type="Pfam" id="PF17203">
    <property type="entry name" value="sCache_3_2"/>
    <property type="match status" value="1"/>
</dbReference>
<comment type="caution">
    <text evidence="16">The sequence shown here is derived from an EMBL/GenBank/DDBJ whole genome shotgun (WGS) entry which is preliminary data.</text>
</comment>
<dbReference type="InterPro" id="IPR016120">
    <property type="entry name" value="Sig_transdc_His_kin_SpoOB"/>
</dbReference>
<proteinExistence type="predicted"/>
<dbReference type="SMART" id="SM00091">
    <property type="entry name" value="PAS"/>
    <property type="match status" value="1"/>
</dbReference>
<evidence type="ECO:0000256" key="12">
    <source>
        <dbReference type="ARBA" id="ARBA00023012"/>
    </source>
</evidence>
<evidence type="ECO:0000256" key="5">
    <source>
        <dbReference type="ARBA" id="ARBA00022553"/>
    </source>
</evidence>
<feature type="transmembrane region" description="Helical" evidence="14">
    <location>
        <begin position="12"/>
        <end position="35"/>
    </location>
</feature>
<dbReference type="Gene3D" id="3.30.565.10">
    <property type="entry name" value="Histidine kinase-like ATPase, C-terminal domain"/>
    <property type="match status" value="1"/>
</dbReference>
<feature type="transmembrane region" description="Helical" evidence="14">
    <location>
        <begin position="174"/>
        <end position="193"/>
    </location>
</feature>
<organism evidence="16 17">
    <name type="scientific">Bacillus nakamurai</name>
    <dbReference type="NCBI Taxonomy" id="1793963"/>
    <lineage>
        <taxon>Bacteria</taxon>
        <taxon>Bacillati</taxon>
        <taxon>Bacillota</taxon>
        <taxon>Bacilli</taxon>
        <taxon>Bacillales</taxon>
        <taxon>Bacillaceae</taxon>
        <taxon>Bacillus</taxon>
    </lineage>
</organism>
<dbReference type="PRINTS" id="PR00344">
    <property type="entry name" value="BCTRLSENSOR"/>
</dbReference>
<dbReference type="InterPro" id="IPR000014">
    <property type="entry name" value="PAS"/>
</dbReference>
<dbReference type="InterPro" id="IPR033463">
    <property type="entry name" value="sCache_3"/>
</dbReference>
<dbReference type="SUPFAM" id="SSF55890">
    <property type="entry name" value="Sporulation response regulatory protein Spo0B"/>
    <property type="match status" value="1"/>
</dbReference>